<reference evidence="13 14" key="1">
    <citation type="journal article" date="2017" name="Int. J. Syst. Evol. Microbiol.">
        <title>Mucilaginibacterpsychrotolerans sp. nov., isolated from peatlands.</title>
        <authorList>
            <person name="Deng Y."/>
            <person name="Shen L."/>
            <person name="Xu B."/>
            <person name="Liu Y."/>
            <person name="Gu Z."/>
            <person name="Liu H."/>
            <person name="Zhou Y."/>
        </authorList>
    </citation>
    <scope>NUCLEOTIDE SEQUENCE [LARGE SCALE GENOMIC DNA]</scope>
    <source>
        <strain evidence="13 14">NH7-4</strain>
    </source>
</reference>
<keyword evidence="8 12" id="KW-0472">Membrane</keyword>
<dbReference type="PROSITE" id="PS00379">
    <property type="entry name" value="CDP_ALCOHOL_P_TRANSF"/>
    <property type="match status" value="1"/>
</dbReference>
<feature type="transmembrane region" description="Helical" evidence="12">
    <location>
        <begin position="143"/>
        <end position="165"/>
    </location>
</feature>
<evidence type="ECO:0000256" key="12">
    <source>
        <dbReference type="SAM" id="Phobius"/>
    </source>
</evidence>
<evidence type="ECO:0000256" key="3">
    <source>
        <dbReference type="ARBA" id="ARBA00022516"/>
    </source>
</evidence>
<dbReference type="Proteomes" id="UP000297540">
    <property type="component" value="Unassembled WGS sequence"/>
</dbReference>
<dbReference type="OrthoDB" id="9785031at2"/>
<comment type="subcellular location">
    <subcellularLocation>
        <location evidence="1">Membrane</location>
        <topology evidence="1">Multi-pass membrane protein</topology>
    </subcellularLocation>
</comment>
<keyword evidence="7" id="KW-0443">Lipid metabolism</keyword>
<keyword evidence="14" id="KW-1185">Reference proteome</keyword>
<sequence>MVNAITFYRLLAAPVLLTLLFRNHLAVFKWLLAVSFLTDAIDGYLARRYKVTSVFGSILDSVSDDLTIAVAIFGITLVNPDFLRKELVLIVVQVLLFITQICFALIRYRKISSFHTYLAKFVTVFQGIFLVLFYWLPAPVYVLFYWVSALTILDLLEEIALVLIIPKWETDIKGLYWVIKKRALQKA</sequence>
<dbReference type="Pfam" id="PF01066">
    <property type="entry name" value="CDP-OH_P_transf"/>
    <property type="match status" value="1"/>
</dbReference>
<evidence type="ECO:0000256" key="6">
    <source>
        <dbReference type="ARBA" id="ARBA00022989"/>
    </source>
</evidence>
<dbReference type="PANTHER" id="PTHR14269:SF11">
    <property type="entry name" value="CDP-DIACYLGLYCEROL--GLYCEROL-3-PHOSPHATE 3-PHOSPHATIDYLTRANSFERASE"/>
    <property type="match status" value="1"/>
</dbReference>
<dbReference type="InterPro" id="IPR048254">
    <property type="entry name" value="CDP_ALCOHOL_P_TRANSF_CS"/>
</dbReference>
<dbReference type="Gene3D" id="1.20.120.1760">
    <property type="match status" value="1"/>
</dbReference>
<dbReference type="PANTHER" id="PTHR14269">
    <property type="entry name" value="CDP-DIACYLGLYCEROL--GLYCEROL-3-PHOSPHATE 3-PHOSPHATIDYLTRANSFERASE-RELATED"/>
    <property type="match status" value="1"/>
</dbReference>
<evidence type="ECO:0000256" key="11">
    <source>
        <dbReference type="RuleBase" id="RU003750"/>
    </source>
</evidence>
<protein>
    <submittedName>
        <fullName evidence="13">CDP-alcohol phosphatidyltransferase family protein</fullName>
    </submittedName>
</protein>
<dbReference type="InterPro" id="IPR000462">
    <property type="entry name" value="CDP-OH_P_trans"/>
</dbReference>
<feature type="transmembrane region" description="Helical" evidence="12">
    <location>
        <begin position="87"/>
        <end position="106"/>
    </location>
</feature>
<keyword evidence="6 12" id="KW-1133">Transmembrane helix</keyword>
<name>A0A4Y8SR34_9SPHI</name>
<dbReference type="InterPro" id="IPR050324">
    <property type="entry name" value="CDP-alcohol_PTase-I"/>
</dbReference>
<evidence type="ECO:0000256" key="8">
    <source>
        <dbReference type="ARBA" id="ARBA00023136"/>
    </source>
</evidence>
<organism evidence="13 14">
    <name type="scientific">Mucilaginibacter psychrotolerans</name>
    <dbReference type="NCBI Taxonomy" id="1524096"/>
    <lineage>
        <taxon>Bacteria</taxon>
        <taxon>Pseudomonadati</taxon>
        <taxon>Bacteroidota</taxon>
        <taxon>Sphingobacteriia</taxon>
        <taxon>Sphingobacteriales</taxon>
        <taxon>Sphingobacteriaceae</taxon>
        <taxon>Mucilaginibacter</taxon>
    </lineage>
</organism>
<comment type="caution">
    <text evidence="13">The sequence shown here is derived from an EMBL/GenBank/DDBJ whole genome shotgun (WGS) entry which is preliminary data.</text>
</comment>
<evidence type="ECO:0000313" key="14">
    <source>
        <dbReference type="Proteomes" id="UP000297540"/>
    </source>
</evidence>
<gene>
    <name evidence="13" type="ORF">E2R66_00405</name>
</gene>
<keyword evidence="9" id="KW-0594">Phospholipid biosynthesis</keyword>
<evidence type="ECO:0000256" key="10">
    <source>
        <dbReference type="ARBA" id="ARBA00023264"/>
    </source>
</evidence>
<evidence type="ECO:0000256" key="4">
    <source>
        <dbReference type="ARBA" id="ARBA00022679"/>
    </source>
</evidence>
<feature type="transmembrane region" description="Helical" evidence="12">
    <location>
        <begin position="118"/>
        <end position="137"/>
    </location>
</feature>
<keyword evidence="4 11" id="KW-0808">Transferase</keyword>
<dbReference type="GO" id="GO:0016780">
    <property type="term" value="F:phosphotransferase activity, for other substituted phosphate groups"/>
    <property type="evidence" value="ECO:0007669"/>
    <property type="project" value="InterPro"/>
</dbReference>
<keyword evidence="3" id="KW-0444">Lipid biosynthesis</keyword>
<evidence type="ECO:0000256" key="5">
    <source>
        <dbReference type="ARBA" id="ARBA00022692"/>
    </source>
</evidence>
<accession>A0A4Y8SR34</accession>
<evidence type="ECO:0000256" key="2">
    <source>
        <dbReference type="ARBA" id="ARBA00010441"/>
    </source>
</evidence>
<evidence type="ECO:0000313" key="13">
    <source>
        <dbReference type="EMBL" id="TFF40990.1"/>
    </source>
</evidence>
<proteinExistence type="inferred from homology"/>
<keyword evidence="10" id="KW-1208">Phospholipid metabolism</keyword>
<dbReference type="GO" id="GO:0016020">
    <property type="term" value="C:membrane"/>
    <property type="evidence" value="ECO:0007669"/>
    <property type="project" value="UniProtKB-SubCell"/>
</dbReference>
<dbReference type="EMBL" id="SOZE01000001">
    <property type="protein sequence ID" value="TFF40990.1"/>
    <property type="molecule type" value="Genomic_DNA"/>
</dbReference>
<evidence type="ECO:0000256" key="1">
    <source>
        <dbReference type="ARBA" id="ARBA00004141"/>
    </source>
</evidence>
<keyword evidence="5 12" id="KW-0812">Transmembrane</keyword>
<dbReference type="GO" id="GO:0046474">
    <property type="term" value="P:glycerophospholipid biosynthetic process"/>
    <property type="evidence" value="ECO:0007669"/>
    <property type="project" value="TreeGrafter"/>
</dbReference>
<dbReference type="InterPro" id="IPR043130">
    <property type="entry name" value="CDP-OH_PTrfase_TM_dom"/>
</dbReference>
<dbReference type="AlphaFoldDB" id="A0A4Y8SR34"/>
<evidence type="ECO:0000256" key="7">
    <source>
        <dbReference type="ARBA" id="ARBA00023098"/>
    </source>
</evidence>
<evidence type="ECO:0000256" key="9">
    <source>
        <dbReference type="ARBA" id="ARBA00023209"/>
    </source>
</evidence>
<comment type="similarity">
    <text evidence="2 11">Belongs to the CDP-alcohol phosphatidyltransferase class-I family.</text>
</comment>